<keyword evidence="1" id="KW-0378">Hydrolase</keyword>
<dbReference type="InterPro" id="IPR002508">
    <property type="entry name" value="MurNAc-LAA_cat"/>
</dbReference>
<organism evidence="3 4">
    <name type="scientific">Clostridium celatum DSM 1785</name>
    <dbReference type="NCBI Taxonomy" id="545697"/>
    <lineage>
        <taxon>Bacteria</taxon>
        <taxon>Bacillati</taxon>
        <taxon>Bacillota</taxon>
        <taxon>Clostridia</taxon>
        <taxon>Eubacteriales</taxon>
        <taxon>Clostridiaceae</taxon>
        <taxon>Clostridium</taxon>
    </lineage>
</organism>
<dbReference type="PANTHER" id="PTHR30404:SF0">
    <property type="entry name" value="N-ACETYLMURAMOYL-L-ALANINE AMIDASE AMIC"/>
    <property type="match status" value="1"/>
</dbReference>
<comment type="caution">
    <text evidence="3">The sequence shown here is derived from an EMBL/GenBank/DDBJ whole genome shotgun (WGS) entry which is preliminary data.</text>
</comment>
<proteinExistence type="predicted"/>
<keyword evidence="4" id="KW-1185">Reference proteome</keyword>
<dbReference type="GO" id="GO:0009253">
    <property type="term" value="P:peptidoglycan catabolic process"/>
    <property type="evidence" value="ECO:0007669"/>
    <property type="project" value="InterPro"/>
</dbReference>
<dbReference type="SMART" id="SM00646">
    <property type="entry name" value="Ami_3"/>
    <property type="match status" value="1"/>
</dbReference>
<dbReference type="PANTHER" id="PTHR30404">
    <property type="entry name" value="N-ACETYLMURAMOYL-L-ALANINE AMIDASE"/>
    <property type="match status" value="1"/>
</dbReference>
<sequence>MSSNSLLRSIEDSITICIDAGHGDWDVGAEGITGSYEKDINLAVALKLGEKLENSGVNVVYTRDSDTLNWSDNAIENLYERVNISKNNNSDLFISIHCNNSDESSYYNGVETWYNPNDYNSELFATIIQDELASLEYTEDRGIKSYSADYTLAVLDHNIIPSVLVELGFLSNYYDEAFLLSESGQELCATALYNAIQTAIEDILN</sequence>
<dbReference type="eggNOG" id="COG0860">
    <property type="taxonomic scope" value="Bacteria"/>
</dbReference>
<evidence type="ECO:0000259" key="2">
    <source>
        <dbReference type="SMART" id="SM00646"/>
    </source>
</evidence>
<evidence type="ECO:0000256" key="1">
    <source>
        <dbReference type="ARBA" id="ARBA00022801"/>
    </source>
</evidence>
<protein>
    <submittedName>
        <fullName evidence="3">N-acetylmuramoyl-L-alanine amidase</fullName>
    </submittedName>
</protein>
<dbReference type="CDD" id="cd02696">
    <property type="entry name" value="MurNAc-LAA"/>
    <property type="match status" value="1"/>
</dbReference>
<feature type="domain" description="MurNAc-LAA" evidence="2">
    <location>
        <begin position="82"/>
        <end position="197"/>
    </location>
</feature>
<gene>
    <name evidence="3" type="ORF">HMPREF0216_00165</name>
</gene>
<dbReference type="SUPFAM" id="SSF53187">
    <property type="entry name" value="Zn-dependent exopeptidases"/>
    <property type="match status" value="1"/>
</dbReference>
<dbReference type="STRING" id="545697.HMPREF0216_00165"/>
<evidence type="ECO:0000313" key="3">
    <source>
        <dbReference type="EMBL" id="EKY29582.1"/>
    </source>
</evidence>
<evidence type="ECO:0000313" key="4">
    <source>
        <dbReference type="Proteomes" id="UP000010420"/>
    </source>
</evidence>
<dbReference type="GO" id="GO:0030288">
    <property type="term" value="C:outer membrane-bounded periplasmic space"/>
    <property type="evidence" value="ECO:0007669"/>
    <property type="project" value="TreeGrafter"/>
</dbReference>
<dbReference type="Pfam" id="PF01520">
    <property type="entry name" value="Amidase_3"/>
    <property type="match status" value="1"/>
</dbReference>
<dbReference type="Proteomes" id="UP000010420">
    <property type="component" value="Unassembled WGS sequence"/>
</dbReference>
<name>L1QPU3_9CLOT</name>
<dbReference type="EMBL" id="AMEZ01000005">
    <property type="protein sequence ID" value="EKY29582.1"/>
    <property type="molecule type" value="Genomic_DNA"/>
</dbReference>
<accession>L1QPU3</accession>
<reference evidence="3 4" key="1">
    <citation type="submission" date="2012-05" db="EMBL/GenBank/DDBJ databases">
        <authorList>
            <person name="Weinstock G."/>
            <person name="Sodergren E."/>
            <person name="Lobos E.A."/>
            <person name="Fulton L."/>
            <person name="Fulton R."/>
            <person name="Courtney L."/>
            <person name="Fronick C."/>
            <person name="O'Laughlin M."/>
            <person name="Godfrey J."/>
            <person name="Wilson R.M."/>
            <person name="Miner T."/>
            <person name="Farmer C."/>
            <person name="Delehaunty K."/>
            <person name="Cordes M."/>
            <person name="Minx P."/>
            <person name="Tomlinson C."/>
            <person name="Chen J."/>
            <person name="Wollam A."/>
            <person name="Pepin K.H."/>
            <person name="Bhonagiri V."/>
            <person name="Zhang X."/>
            <person name="Suruliraj S."/>
            <person name="Warren W."/>
            <person name="Mitreva M."/>
            <person name="Mardis E.R."/>
            <person name="Wilson R.K."/>
        </authorList>
    </citation>
    <scope>NUCLEOTIDE SEQUENCE [LARGE SCALE GENOMIC DNA]</scope>
    <source>
        <strain evidence="3 4">DSM 1785</strain>
    </source>
</reference>
<dbReference type="GO" id="GO:0008745">
    <property type="term" value="F:N-acetylmuramoyl-L-alanine amidase activity"/>
    <property type="evidence" value="ECO:0007669"/>
    <property type="project" value="InterPro"/>
</dbReference>
<dbReference type="Gene3D" id="3.40.630.40">
    <property type="entry name" value="Zn-dependent exopeptidases"/>
    <property type="match status" value="1"/>
</dbReference>
<dbReference type="PATRIC" id="fig|545697.3.peg.164"/>
<dbReference type="InterPro" id="IPR050695">
    <property type="entry name" value="N-acetylmuramoyl_amidase_3"/>
</dbReference>
<dbReference type="AlphaFoldDB" id="L1QPU3"/>
<dbReference type="HOGENOM" id="CLU_014322_7_1_9"/>